<dbReference type="InterPro" id="IPR018959">
    <property type="entry name" value="DUF1989"/>
</dbReference>
<name>A0A382UN64_9ZZZZ</name>
<organism evidence="2">
    <name type="scientific">marine metagenome</name>
    <dbReference type="NCBI Taxonomy" id="408172"/>
    <lineage>
        <taxon>unclassified sequences</taxon>
        <taxon>metagenomes</taxon>
        <taxon>ecological metagenomes</taxon>
    </lineage>
</organism>
<dbReference type="EMBL" id="UINC01145530">
    <property type="protein sequence ID" value="SVD35713.1"/>
    <property type="molecule type" value="Genomic_DNA"/>
</dbReference>
<proteinExistence type="predicted"/>
<sequence length="197" mass="21778">MSDLIEVPPRSGKAVCLNKGQAIKIINTHGHQVVDTWAFNAADLDEFLSNEHSRQKLNSIFPRKGEPVYTNKRRPILILEEDTSPGIHDTLMAACDVFRYQQLGCTEFHENCDNNLHNALKELGLKISGTPSPLNLWMNIPVTTSGECGWEPPVAEPGDYVCLRSAMECIVVMSACPQDLVPINAGNPVEIHFAIVD</sequence>
<dbReference type="Pfam" id="PF09347">
    <property type="entry name" value="DUF1989"/>
    <property type="match status" value="1"/>
</dbReference>
<evidence type="ECO:0000313" key="2">
    <source>
        <dbReference type="EMBL" id="SVD35713.1"/>
    </source>
</evidence>
<feature type="domain" description="DUF1989" evidence="1">
    <location>
        <begin position="6"/>
        <end position="170"/>
    </location>
</feature>
<protein>
    <recommendedName>
        <fullName evidence="1">DUF1989 domain-containing protein</fullName>
    </recommendedName>
</protein>
<reference evidence="2" key="1">
    <citation type="submission" date="2018-05" db="EMBL/GenBank/DDBJ databases">
        <authorList>
            <person name="Lanie J.A."/>
            <person name="Ng W.-L."/>
            <person name="Kazmierczak K.M."/>
            <person name="Andrzejewski T.M."/>
            <person name="Davidsen T.M."/>
            <person name="Wayne K.J."/>
            <person name="Tettelin H."/>
            <person name="Glass J.I."/>
            <person name="Rusch D."/>
            <person name="Podicherti R."/>
            <person name="Tsui H.-C.T."/>
            <person name="Winkler M.E."/>
        </authorList>
    </citation>
    <scope>NUCLEOTIDE SEQUENCE</scope>
</reference>
<evidence type="ECO:0000259" key="1">
    <source>
        <dbReference type="Pfam" id="PF09347"/>
    </source>
</evidence>
<dbReference type="PANTHER" id="PTHR31527:SF0">
    <property type="entry name" value="RE64534P"/>
    <property type="match status" value="1"/>
</dbReference>
<gene>
    <name evidence="2" type="ORF">METZ01_LOCUS388567</name>
</gene>
<dbReference type="PANTHER" id="PTHR31527">
    <property type="entry name" value="RE64534P"/>
    <property type="match status" value="1"/>
</dbReference>
<accession>A0A382UN64</accession>
<dbReference type="AlphaFoldDB" id="A0A382UN64"/>